<dbReference type="KEGG" id="hhk:HH1059_10060"/>
<dbReference type="PROSITE" id="PS50883">
    <property type="entry name" value="EAL"/>
    <property type="match status" value="1"/>
</dbReference>
<accession>A0A0X8X904</accession>
<dbReference type="InterPro" id="IPR050706">
    <property type="entry name" value="Cyclic-di-GMP_PDE-like"/>
</dbReference>
<dbReference type="PANTHER" id="PTHR33121">
    <property type="entry name" value="CYCLIC DI-GMP PHOSPHODIESTERASE PDEF"/>
    <property type="match status" value="1"/>
</dbReference>
<dbReference type="Proteomes" id="UP000218890">
    <property type="component" value="Chromosome"/>
</dbReference>
<dbReference type="Pfam" id="PF00563">
    <property type="entry name" value="EAL"/>
    <property type="match status" value="1"/>
</dbReference>
<keyword evidence="3" id="KW-1185">Reference proteome</keyword>
<dbReference type="OrthoDB" id="1673646at2"/>
<name>A0A0X8X904_HALHR</name>
<dbReference type="PANTHER" id="PTHR33121:SF76">
    <property type="entry name" value="SIGNALING PROTEIN"/>
    <property type="match status" value="1"/>
</dbReference>
<organism evidence="2 3">
    <name type="scientific">Halorhodospira halochloris</name>
    <name type="common">Ectothiorhodospira halochloris</name>
    <dbReference type="NCBI Taxonomy" id="1052"/>
    <lineage>
        <taxon>Bacteria</taxon>
        <taxon>Pseudomonadati</taxon>
        <taxon>Pseudomonadota</taxon>
        <taxon>Gammaproteobacteria</taxon>
        <taxon>Chromatiales</taxon>
        <taxon>Ectothiorhodospiraceae</taxon>
        <taxon>Halorhodospira</taxon>
    </lineage>
</organism>
<evidence type="ECO:0000313" key="3">
    <source>
        <dbReference type="Proteomes" id="UP000218890"/>
    </source>
</evidence>
<protein>
    <submittedName>
        <fullName evidence="2">EAL domain/GGDEF domain protein</fullName>
    </submittedName>
</protein>
<proteinExistence type="predicted"/>
<dbReference type="AlphaFoldDB" id="A0A0X8X904"/>
<sequence>MSSEQNAEELDNIIRNELLTPFFQPIFSTHRAKIYGYEALARGPSMSALHYPRTLFQVAAKQHRLVEVDMLARKIAIRHFKQLGLSGKLFLNVMPHTLFQNDFREGATLEFLHQEGVDPQRVVIEVTEHSHINDYSLMRHALDHYRRMGFRVALDDLGAGSAGLGHWAELGPDYVKTSHYFCQHIDTDLAKHKFLDYLLEVSRNLGCEIIFEGVERREEYETLVALNGNLLQGHYISFPAANPPQDIDQVQRDNCLPVTRGEHSCEQSQLMEFMPMREAIDASSAEESSSAGQLNKDAAIGAETTSELSRCPLASFVVF</sequence>
<gene>
    <name evidence="2" type="ORF">HH1059_10060</name>
</gene>
<evidence type="ECO:0000313" key="2">
    <source>
        <dbReference type="EMBL" id="BAU57704.1"/>
    </source>
</evidence>
<dbReference type="GO" id="GO:0071111">
    <property type="term" value="F:cyclic-guanylate-specific phosphodiesterase activity"/>
    <property type="evidence" value="ECO:0007669"/>
    <property type="project" value="InterPro"/>
</dbReference>
<evidence type="ECO:0000259" key="1">
    <source>
        <dbReference type="PROSITE" id="PS50883"/>
    </source>
</evidence>
<dbReference type="RefSeq" id="WP_096408970.1">
    <property type="nucleotide sequence ID" value="NZ_AP017372.2"/>
</dbReference>
<dbReference type="EMBL" id="AP017372">
    <property type="protein sequence ID" value="BAU57704.1"/>
    <property type="molecule type" value="Genomic_DNA"/>
</dbReference>
<dbReference type="SMART" id="SM00052">
    <property type="entry name" value="EAL"/>
    <property type="match status" value="1"/>
</dbReference>
<dbReference type="Gene3D" id="3.20.20.450">
    <property type="entry name" value="EAL domain"/>
    <property type="match status" value="1"/>
</dbReference>
<feature type="domain" description="EAL" evidence="1">
    <location>
        <begin position="3"/>
        <end position="253"/>
    </location>
</feature>
<dbReference type="CDD" id="cd01948">
    <property type="entry name" value="EAL"/>
    <property type="match status" value="1"/>
</dbReference>
<dbReference type="InterPro" id="IPR035919">
    <property type="entry name" value="EAL_sf"/>
</dbReference>
<dbReference type="InterPro" id="IPR001633">
    <property type="entry name" value="EAL_dom"/>
</dbReference>
<dbReference type="SUPFAM" id="SSF141868">
    <property type="entry name" value="EAL domain-like"/>
    <property type="match status" value="1"/>
</dbReference>
<reference evidence="2" key="1">
    <citation type="submission" date="2016-02" db="EMBL/GenBank/DDBJ databases">
        <title>Halorhodospira halochloris DSM-1059 complete genome, version 2.</title>
        <authorList>
            <person name="Tsukatani Y."/>
        </authorList>
    </citation>
    <scope>NUCLEOTIDE SEQUENCE</scope>
    <source>
        <strain evidence="2">DSM 1059</strain>
    </source>
</reference>